<sequence length="396" mass="44930">MSLPCAFTDSPFCTADETYLLKRLLVLSQHPFLSIPEKLFYMDGILHFPENRPISCSDSDEALPVLLSPQLASTLLLAVFNDSATLLAQLHLQSLVFLEEGEERGLFYLYDHLTSMLNIVESGSSREIVVTFSGAAFLFLLYFSQVHSYRWDLSEQLCQLYLQHTWLAPHLINLSNQTQEQLPECTWALGLQRGSQKGITKAPLGQLSLQDFSWHLKVLTCVAEGGICQRCSQGFLSSVITPSPLGVGGDWRLGNSFLGVCRRVLFHPTLDDLLLPLADILQHLACCYGDTDIQDHARLYDTLLTEVSQKLQIMDSRLWRLTALFGEPGLMPDVTLQYQLVHMQDQDPRFEQLFNIRLHFVLTDDYYEQLQDINVPCVFKGRPPAVVQLRLKPRQP</sequence>
<dbReference type="Proteomes" id="UP000694548">
    <property type="component" value="Chromosome sgr09"/>
</dbReference>
<dbReference type="GO" id="GO:0005765">
    <property type="term" value="C:lysosomal membrane"/>
    <property type="evidence" value="ECO:0007669"/>
    <property type="project" value="TreeGrafter"/>
</dbReference>
<reference evidence="3" key="2">
    <citation type="submission" date="2025-08" db="UniProtKB">
        <authorList>
            <consortium name="Ensembl"/>
        </authorList>
    </citation>
    <scope>IDENTIFICATION</scope>
</reference>
<dbReference type="Pfam" id="PF21588">
    <property type="entry name" value="AP5B1_middle"/>
    <property type="match status" value="1"/>
</dbReference>
<evidence type="ECO:0000313" key="3">
    <source>
        <dbReference type="Ensembl" id="ENSNFUP00015054298.1"/>
    </source>
</evidence>
<dbReference type="InterPro" id="IPR038741">
    <property type="entry name" value="AP5B1"/>
</dbReference>
<feature type="domain" description="AP5B1 middle" evidence="1">
    <location>
        <begin position="2"/>
        <end position="310"/>
    </location>
</feature>
<proteinExistence type="predicted"/>
<dbReference type="InterPro" id="IPR048979">
    <property type="entry name" value="AP5B1_middle"/>
</dbReference>
<keyword evidence="4" id="KW-1185">Reference proteome</keyword>
<name>A0A8C6Q848_NOTFU</name>
<evidence type="ECO:0000313" key="4">
    <source>
        <dbReference type="Proteomes" id="UP000694548"/>
    </source>
</evidence>
<evidence type="ECO:0000259" key="1">
    <source>
        <dbReference type="Pfam" id="PF21588"/>
    </source>
</evidence>
<protein>
    <submittedName>
        <fullName evidence="3">Uncharacterized protein</fullName>
    </submittedName>
</protein>
<dbReference type="InterPro" id="IPR048980">
    <property type="entry name" value="AP5B1_barrel"/>
</dbReference>
<dbReference type="Ensembl" id="ENSNFUT00015056593.1">
    <property type="protein sequence ID" value="ENSNFUP00015054298.1"/>
    <property type="gene ID" value="ENSNFUG00015025207.1"/>
</dbReference>
<dbReference type="PANTHER" id="PTHR34033:SF1">
    <property type="entry name" value="AP-5 COMPLEX SUBUNIT BETA-1"/>
    <property type="match status" value="1"/>
</dbReference>
<evidence type="ECO:0000259" key="2">
    <source>
        <dbReference type="Pfam" id="PF21589"/>
    </source>
</evidence>
<dbReference type="AlphaFoldDB" id="A0A8C6Q848"/>
<accession>A0A8C6Q848</accession>
<dbReference type="Pfam" id="PF21589">
    <property type="entry name" value="AP5B1_barrel"/>
    <property type="match status" value="1"/>
</dbReference>
<reference evidence="3" key="3">
    <citation type="submission" date="2025-09" db="UniProtKB">
        <authorList>
            <consortium name="Ensembl"/>
        </authorList>
    </citation>
    <scope>IDENTIFICATION</scope>
</reference>
<feature type="domain" description="AP-5 complex subunit beta-1 beta-barrel" evidence="2">
    <location>
        <begin position="352"/>
        <end position="396"/>
    </location>
</feature>
<organism evidence="3 4">
    <name type="scientific">Nothobranchius furzeri</name>
    <name type="common">Turquoise killifish</name>
    <dbReference type="NCBI Taxonomy" id="105023"/>
    <lineage>
        <taxon>Eukaryota</taxon>
        <taxon>Metazoa</taxon>
        <taxon>Chordata</taxon>
        <taxon>Craniata</taxon>
        <taxon>Vertebrata</taxon>
        <taxon>Euteleostomi</taxon>
        <taxon>Actinopterygii</taxon>
        <taxon>Neopterygii</taxon>
        <taxon>Teleostei</taxon>
        <taxon>Neoteleostei</taxon>
        <taxon>Acanthomorphata</taxon>
        <taxon>Ovalentaria</taxon>
        <taxon>Atherinomorphae</taxon>
        <taxon>Cyprinodontiformes</taxon>
        <taxon>Nothobranchiidae</taxon>
        <taxon>Nothobranchius</taxon>
    </lineage>
</organism>
<reference evidence="3" key="1">
    <citation type="submission" date="2014-08" db="EMBL/GenBank/DDBJ databases">
        <authorList>
            <person name="Senf B."/>
            <person name="Petzold A."/>
            <person name="Downie B.R."/>
            <person name="Koch P."/>
            <person name="Platzer M."/>
        </authorList>
    </citation>
    <scope>NUCLEOTIDE SEQUENCE [LARGE SCALE GENOMIC DNA]</scope>
    <source>
        <strain evidence="3">GRZ</strain>
    </source>
</reference>
<dbReference type="GO" id="GO:0016197">
    <property type="term" value="P:endosomal transport"/>
    <property type="evidence" value="ECO:0007669"/>
    <property type="project" value="InterPro"/>
</dbReference>
<dbReference type="GO" id="GO:0030119">
    <property type="term" value="C:AP-type membrane coat adaptor complex"/>
    <property type="evidence" value="ECO:0007669"/>
    <property type="project" value="TreeGrafter"/>
</dbReference>
<dbReference type="PANTHER" id="PTHR34033">
    <property type="entry name" value="AP-5 COMPLEX SUBUNIT BETA-1"/>
    <property type="match status" value="1"/>
</dbReference>